<evidence type="ECO:0008006" key="5">
    <source>
        <dbReference type="Google" id="ProtNLM"/>
    </source>
</evidence>
<keyword evidence="1 2" id="KW-0732">Signal</keyword>
<dbReference type="InterPro" id="IPR029050">
    <property type="entry name" value="Immunoprotect_excell_Ig-like"/>
</dbReference>
<evidence type="ECO:0000313" key="4">
    <source>
        <dbReference type="Proteomes" id="UP001215533"/>
    </source>
</evidence>
<organism evidence="3 4">
    <name type="scientific">Latilactobacillus curvatus</name>
    <name type="common">Lactobacillus curvatus</name>
    <dbReference type="NCBI Taxonomy" id="28038"/>
    <lineage>
        <taxon>Bacteria</taxon>
        <taxon>Bacillati</taxon>
        <taxon>Bacillota</taxon>
        <taxon>Bacilli</taxon>
        <taxon>Lactobacillales</taxon>
        <taxon>Lactobacillaceae</taxon>
        <taxon>Latilactobacillus</taxon>
    </lineage>
</organism>
<keyword evidence="3" id="KW-0614">Plasmid</keyword>
<accession>A0AAJ5RG03</accession>
<sequence>MKKTIALLGALTMGLLLAGCATSSNSSAQSDNKSQQKSYKYYARAQTFYGPNGTIKINKAIPFKDTTHNNEDSIMLDVTYKNTSKKAMNIGDLFNINIVAHQLNSDGSQNVKLSDSQDISGTFTTDQVNEENRINDIADQQENELQPGKEMHTLIETGYKLDNNSKDINLSLYDPLAISDSDQTVNPKKNKITIPMQDITANTLNLNDY</sequence>
<proteinExistence type="predicted"/>
<evidence type="ECO:0000313" key="3">
    <source>
        <dbReference type="EMBL" id="WDC92866.1"/>
    </source>
</evidence>
<geneLocation type="plasmid" evidence="3 4">
    <name>p1_CACC879</name>
</geneLocation>
<name>A0AAJ5RG03_LATCU</name>
<feature type="signal peptide" evidence="2">
    <location>
        <begin position="1"/>
        <end position="18"/>
    </location>
</feature>
<evidence type="ECO:0000256" key="2">
    <source>
        <dbReference type="SAM" id="SignalP"/>
    </source>
</evidence>
<evidence type="ECO:0000256" key="1">
    <source>
        <dbReference type="ARBA" id="ARBA00022729"/>
    </source>
</evidence>
<dbReference type="Gene3D" id="2.60.40.1240">
    <property type="match status" value="1"/>
</dbReference>
<feature type="chain" id="PRO_5042497481" description="DUF5067 domain-containing protein" evidence="2">
    <location>
        <begin position="19"/>
        <end position="209"/>
    </location>
</feature>
<dbReference type="Proteomes" id="UP001215533">
    <property type="component" value="Plasmid p1_CACC879"/>
</dbReference>
<protein>
    <recommendedName>
        <fullName evidence="5">DUF5067 domain-containing protein</fullName>
    </recommendedName>
</protein>
<dbReference type="AlphaFoldDB" id="A0AAJ5RG03"/>
<gene>
    <name evidence="3" type="ORF">PSR33_09915</name>
</gene>
<reference evidence="3" key="1">
    <citation type="submission" date="2023-02" db="EMBL/GenBank/DDBJ databases">
        <title>Complete genome sequence of Lactobacillus curvatus CACC879 isolated from Pig feces.</title>
        <authorList>
            <person name="Park S."/>
            <person name="Park M.A."/>
            <person name="Kim D.-H."/>
            <person name="Kim Y."/>
        </authorList>
    </citation>
    <scope>NUCLEOTIDE SEQUENCE</scope>
    <source>
        <strain evidence="3">Curvatus</strain>
        <plasmid evidence="3">p1_CACC879</plasmid>
    </source>
</reference>
<dbReference type="EMBL" id="CP117684">
    <property type="protein sequence ID" value="WDC92866.1"/>
    <property type="molecule type" value="Genomic_DNA"/>
</dbReference>
<dbReference type="PROSITE" id="PS51257">
    <property type="entry name" value="PROKAR_LIPOPROTEIN"/>
    <property type="match status" value="1"/>
</dbReference>